<name>A0A0C3B7V8_SERVB</name>
<protein>
    <submittedName>
        <fullName evidence="2">Uncharacterized protein</fullName>
    </submittedName>
</protein>
<dbReference type="AlphaFoldDB" id="A0A0C3B7V8"/>
<evidence type="ECO:0000313" key="2">
    <source>
        <dbReference type="EMBL" id="KIM27526.1"/>
    </source>
</evidence>
<sequence length="198" mass="21654">MANGRSSPYSISTTVHYLPKFYLRPEALLWPAISLMDAKRFGFQCDKWKTTQARLLNEDPSLPANGQPELSIAIPTTAQAVAGQCFPINITIRVPGASSEVLSHYLDKLNAQIIKKVTMIANGNKSSQLTGFGKLLPQQIERELVSSDTRIWRGGIRGGMLRGEASWSLSQIVNVEVGISSLSIAIVLLISIYSMSYG</sequence>
<accession>A0A0C3B7V8</accession>
<evidence type="ECO:0000256" key="1">
    <source>
        <dbReference type="SAM" id="Phobius"/>
    </source>
</evidence>
<keyword evidence="1" id="KW-0812">Transmembrane</keyword>
<dbReference type="Proteomes" id="UP000054097">
    <property type="component" value="Unassembled WGS sequence"/>
</dbReference>
<keyword evidence="1" id="KW-1133">Transmembrane helix</keyword>
<evidence type="ECO:0000313" key="3">
    <source>
        <dbReference type="Proteomes" id="UP000054097"/>
    </source>
</evidence>
<keyword evidence="3" id="KW-1185">Reference proteome</keyword>
<dbReference type="EMBL" id="KN824298">
    <property type="protein sequence ID" value="KIM27526.1"/>
    <property type="molecule type" value="Genomic_DNA"/>
</dbReference>
<gene>
    <name evidence="2" type="ORF">M408DRAFT_329972</name>
</gene>
<proteinExistence type="predicted"/>
<dbReference type="HOGENOM" id="CLU_1378887_0_0_1"/>
<dbReference type="OrthoDB" id="3258603at2759"/>
<organism evidence="2 3">
    <name type="scientific">Serendipita vermifera MAFF 305830</name>
    <dbReference type="NCBI Taxonomy" id="933852"/>
    <lineage>
        <taxon>Eukaryota</taxon>
        <taxon>Fungi</taxon>
        <taxon>Dikarya</taxon>
        <taxon>Basidiomycota</taxon>
        <taxon>Agaricomycotina</taxon>
        <taxon>Agaricomycetes</taxon>
        <taxon>Sebacinales</taxon>
        <taxon>Serendipitaceae</taxon>
        <taxon>Serendipita</taxon>
    </lineage>
</organism>
<feature type="transmembrane region" description="Helical" evidence="1">
    <location>
        <begin position="172"/>
        <end position="193"/>
    </location>
</feature>
<reference evidence="2 3" key="1">
    <citation type="submission" date="2014-04" db="EMBL/GenBank/DDBJ databases">
        <authorList>
            <consortium name="DOE Joint Genome Institute"/>
            <person name="Kuo A."/>
            <person name="Zuccaro A."/>
            <person name="Kohler A."/>
            <person name="Nagy L.G."/>
            <person name="Floudas D."/>
            <person name="Copeland A."/>
            <person name="Barry K.W."/>
            <person name="Cichocki N."/>
            <person name="Veneault-Fourrey C."/>
            <person name="LaButti K."/>
            <person name="Lindquist E.A."/>
            <person name="Lipzen A."/>
            <person name="Lundell T."/>
            <person name="Morin E."/>
            <person name="Murat C."/>
            <person name="Sun H."/>
            <person name="Tunlid A."/>
            <person name="Henrissat B."/>
            <person name="Grigoriev I.V."/>
            <person name="Hibbett D.S."/>
            <person name="Martin F."/>
            <person name="Nordberg H.P."/>
            <person name="Cantor M.N."/>
            <person name="Hua S.X."/>
        </authorList>
    </citation>
    <scope>NUCLEOTIDE SEQUENCE [LARGE SCALE GENOMIC DNA]</scope>
    <source>
        <strain evidence="2 3">MAFF 305830</strain>
    </source>
</reference>
<reference evidence="3" key="2">
    <citation type="submission" date="2015-01" db="EMBL/GenBank/DDBJ databases">
        <title>Evolutionary Origins and Diversification of the Mycorrhizal Mutualists.</title>
        <authorList>
            <consortium name="DOE Joint Genome Institute"/>
            <consortium name="Mycorrhizal Genomics Consortium"/>
            <person name="Kohler A."/>
            <person name="Kuo A."/>
            <person name="Nagy L.G."/>
            <person name="Floudas D."/>
            <person name="Copeland A."/>
            <person name="Barry K.W."/>
            <person name="Cichocki N."/>
            <person name="Veneault-Fourrey C."/>
            <person name="LaButti K."/>
            <person name="Lindquist E.A."/>
            <person name="Lipzen A."/>
            <person name="Lundell T."/>
            <person name="Morin E."/>
            <person name="Murat C."/>
            <person name="Riley R."/>
            <person name="Ohm R."/>
            <person name="Sun H."/>
            <person name="Tunlid A."/>
            <person name="Henrissat B."/>
            <person name="Grigoriev I.V."/>
            <person name="Hibbett D.S."/>
            <person name="Martin F."/>
        </authorList>
    </citation>
    <scope>NUCLEOTIDE SEQUENCE [LARGE SCALE GENOMIC DNA]</scope>
    <source>
        <strain evidence="3">MAFF 305830</strain>
    </source>
</reference>
<keyword evidence="1" id="KW-0472">Membrane</keyword>